<dbReference type="InterPro" id="IPR054384">
    <property type="entry name" value="SecDF_P1_head"/>
</dbReference>
<evidence type="ECO:0000256" key="3">
    <source>
        <dbReference type="ARBA" id="ARBA00022475"/>
    </source>
</evidence>
<keyword evidence="7 9" id="KW-0811">Translocation</keyword>
<reference evidence="15" key="1">
    <citation type="submission" date="2016-10" db="EMBL/GenBank/DDBJ databases">
        <authorList>
            <person name="Varghese N."/>
            <person name="Submissions S."/>
        </authorList>
    </citation>
    <scope>NUCLEOTIDE SEQUENCE [LARGE SCALE GENOMIC DNA]</scope>
    <source>
        <strain evidence="15">DSM 22619</strain>
    </source>
</reference>
<gene>
    <name evidence="9" type="primary">secD</name>
    <name evidence="14" type="ORF">SAMN04487824_11637</name>
</gene>
<evidence type="ECO:0000259" key="11">
    <source>
        <dbReference type="Pfam" id="PF02355"/>
    </source>
</evidence>
<evidence type="ECO:0000256" key="10">
    <source>
        <dbReference type="SAM" id="MobiDB-lite"/>
    </source>
</evidence>
<dbReference type="InterPro" id="IPR005791">
    <property type="entry name" value="SecD"/>
</dbReference>
<feature type="transmembrane region" description="Helical" evidence="9">
    <location>
        <begin position="329"/>
        <end position="349"/>
    </location>
</feature>
<feature type="region of interest" description="Disordered" evidence="10">
    <location>
        <begin position="1"/>
        <end position="41"/>
    </location>
</feature>
<dbReference type="EMBL" id="FMZL01000016">
    <property type="protein sequence ID" value="SDC46581.1"/>
    <property type="molecule type" value="Genomic_DNA"/>
</dbReference>
<dbReference type="HAMAP" id="MF_01463_B">
    <property type="entry name" value="SecD_B"/>
    <property type="match status" value="1"/>
</dbReference>
<keyword evidence="15" id="KW-1185">Reference proteome</keyword>
<dbReference type="GO" id="GO:0005886">
    <property type="term" value="C:plasma membrane"/>
    <property type="evidence" value="ECO:0007669"/>
    <property type="project" value="UniProtKB-SubCell"/>
</dbReference>
<evidence type="ECO:0000313" key="15">
    <source>
        <dbReference type="Proteomes" id="UP000198528"/>
    </source>
</evidence>
<dbReference type="InterPro" id="IPR055344">
    <property type="entry name" value="SecD_SecF_C_bact"/>
</dbReference>
<dbReference type="InterPro" id="IPR048631">
    <property type="entry name" value="SecD_1st"/>
</dbReference>
<dbReference type="RefSeq" id="WP_090846998.1">
    <property type="nucleotide sequence ID" value="NZ_FMZL01000016.1"/>
</dbReference>
<evidence type="ECO:0000313" key="14">
    <source>
        <dbReference type="EMBL" id="SDC46581.1"/>
    </source>
</evidence>
<evidence type="ECO:0000256" key="1">
    <source>
        <dbReference type="ARBA" id="ARBA00004651"/>
    </source>
</evidence>
<keyword evidence="6 9" id="KW-1133">Transmembrane helix</keyword>
<feature type="domain" description="SecDF P1 head subdomain" evidence="13">
    <location>
        <begin position="183"/>
        <end position="283"/>
    </location>
</feature>
<keyword evidence="3 9" id="KW-1003">Cell membrane</keyword>
<feature type="transmembrane region" description="Helical" evidence="9">
    <location>
        <begin position="355"/>
        <end position="380"/>
    </location>
</feature>
<evidence type="ECO:0000259" key="13">
    <source>
        <dbReference type="Pfam" id="PF22599"/>
    </source>
</evidence>
<organism evidence="14 15">
    <name type="scientific">Parafannyhessea umbonata</name>
    <dbReference type="NCBI Taxonomy" id="604330"/>
    <lineage>
        <taxon>Bacteria</taxon>
        <taxon>Bacillati</taxon>
        <taxon>Actinomycetota</taxon>
        <taxon>Coriobacteriia</taxon>
        <taxon>Coriobacteriales</taxon>
        <taxon>Atopobiaceae</taxon>
        <taxon>Parafannyhessea</taxon>
    </lineage>
</organism>
<keyword evidence="5 9" id="KW-0653">Protein transport</keyword>
<protein>
    <recommendedName>
        <fullName evidence="9">Protein translocase subunit SecD</fullName>
    </recommendedName>
</protein>
<dbReference type="GO" id="GO:0065002">
    <property type="term" value="P:intracellular protein transmembrane transport"/>
    <property type="evidence" value="ECO:0007669"/>
    <property type="project" value="UniProtKB-UniRule"/>
</dbReference>
<evidence type="ECO:0000256" key="5">
    <source>
        <dbReference type="ARBA" id="ARBA00022927"/>
    </source>
</evidence>
<feature type="domain" description="Protein export membrane protein SecD/SecF C-terminal" evidence="11">
    <location>
        <begin position="286"/>
        <end position="452"/>
    </location>
</feature>
<proteinExistence type="inferred from homology"/>
<name>A0A1G6LTR5_9ACTN</name>
<comment type="caution">
    <text evidence="9">Lacks conserved residue(s) required for the propagation of feature annotation.</text>
</comment>
<dbReference type="GO" id="GO:0015450">
    <property type="term" value="F:protein-transporting ATPase activity"/>
    <property type="evidence" value="ECO:0007669"/>
    <property type="project" value="InterPro"/>
</dbReference>
<evidence type="ECO:0000259" key="12">
    <source>
        <dbReference type="Pfam" id="PF21760"/>
    </source>
</evidence>
<dbReference type="SUPFAM" id="SSF82866">
    <property type="entry name" value="Multidrug efflux transporter AcrB transmembrane domain"/>
    <property type="match status" value="1"/>
</dbReference>
<comment type="function">
    <text evidence="9">Part of the Sec protein translocase complex. Interacts with the SecYEG preprotein conducting channel. SecDF uses the proton motive force (PMF) to complete protein translocation after the ATP-dependent function of SecA.</text>
</comment>
<comment type="subcellular location">
    <subcellularLocation>
        <location evidence="1 9">Cell membrane</location>
        <topology evidence="1 9">Multi-pass membrane protein</topology>
    </subcellularLocation>
</comment>
<dbReference type="InterPro" id="IPR048634">
    <property type="entry name" value="SecD_SecF_C"/>
</dbReference>
<keyword evidence="4 9" id="KW-0812">Transmembrane</keyword>
<dbReference type="AlphaFoldDB" id="A0A1G6LTR5"/>
<dbReference type="NCBIfam" id="TIGR01129">
    <property type="entry name" value="secD"/>
    <property type="match status" value="1"/>
</dbReference>
<dbReference type="Gene3D" id="3.30.70.3400">
    <property type="match status" value="1"/>
</dbReference>
<comment type="subunit">
    <text evidence="9">Forms a complex with SecF. Part of the essential Sec protein translocation apparatus which comprises SecA, SecYEG and auxiliary proteins SecDF. Other proteins may also be involved.</text>
</comment>
<evidence type="ECO:0000256" key="7">
    <source>
        <dbReference type="ARBA" id="ARBA00023010"/>
    </source>
</evidence>
<feature type="domain" description="Protein translocase subunit SecDF P1" evidence="12">
    <location>
        <begin position="99"/>
        <end position="157"/>
    </location>
</feature>
<feature type="transmembrane region" description="Helical" evidence="9">
    <location>
        <begin position="45"/>
        <end position="66"/>
    </location>
</feature>
<dbReference type="InterPro" id="IPR022813">
    <property type="entry name" value="SecD/SecF_arch_bac"/>
</dbReference>
<dbReference type="Pfam" id="PF22599">
    <property type="entry name" value="SecDF_P1_head"/>
    <property type="match status" value="1"/>
</dbReference>
<dbReference type="Gene3D" id="3.30.1360.200">
    <property type="match status" value="1"/>
</dbReference>
<evidence type="ECO:0000256" key="9">
    <source>
        <dbReference type="HAMAP-Rule" id="MF_01463"/>
    </source>
</evidence>
<dbReference type="GO" id="GO:0043952">
    <property type="term" value="P:protein transport by the Sec complex"/>
    <property type="evidence" value="ECO:0007669"/>
    <property type="project" value="UniProtKB-UniRule"/>
</dbReference>
<dbReference type="STRING" id="604330.SAMN04489857_1097"/>
<dbReference type="GO" id="GO:0006605">
    <property type="term" value="P:protein targeting"/>
    <property type="evidence" value="ECO:0007669"/>
    <property type="project" value="UniProtKB-UniRule"/>
</dbReference>
<evidence type="ECO:0000256" key="6">
    <source>
        <dbReference type="ARBA" id="ARBA00022989"/>
    </source>
</evidence>
<comment type="similarity">
    <text evidence="9">Belongs to the SecD/SecF family. SecD subfamily.</text>
</comment>
<keyword evidence="8 9" id="KW-0472">Membrane</keyword>
<evidence type="ECO:0000256" key="4">
    <source>
        <dbReference type="ARBA" id="ARBA00022692"/>
    </source>
</evidence>
<accession>A0A1G6LTR5</accession>
<dbReference type="PANTHER" id="PTHR30081:SF1">
    <property type="entry name" value="PROTEIN TRANSLOCASE SUBUNIT SECD"/>
    <property type="match status" value="1"/>
</dbReference>
<dbReference type="PANTHER" id="PTHR30081">
    <property type="entry name" value="PROTEIN-EXPORT MEMBRANE PROTEIN SEC"/>
    <property type="match status" value="1"/>
</dbReference>
<evidence type="ECO:0000256" key="2">
    <source>
        <dbReference type="ARBA" id="ARBA00022448"/>
    </source>
</evidence>
<feature type="transmembrane region" description="Helical" evidence="9">
    <location>
        <begin position="302"/>
        <end position="322"/>
    </location>
</feature>
<feature type="compositionally biased region" description="Basic residues" evidence="10">
    <location>
        <begin position="27"/>
        <end position="41"/>
    </location>
</feature>
<keyword evidence="2 9" id="KW-0813">Transport</keyword>
<dbReference type="Pfam" id="PF02355">
    <property type="entry name" value="SecD_SecF_C"/>
    <property type="match status" value="1"/>
</dbReference>
<sequence>MAREKKNSESLSGVDRWNATEGAARPKPARRGRRGRKSDPHRRRYASTLVVLLAVLVACVIAFTPVGEKITQGLDIRGGVSVIMTASKPDGSAPSADDMATATTIVQNRVNSLGASETTVQKQGDKSILIQIPGATDANQAIKTIGQTGLLEFVRLDEIGDADALAKINAGTEDVKLKSGTYTPFMTGSHIDSVQVGQSGNSLSGDYAVNIKLDGTGSKKFADVTGELAPTNGRIAIVLDGVVKSAPAVQSKITGGEVSITGKFTLKEAQSLKTVLDSGSLPVTLKYSESRVVGPTLGQDSLTQGVVAIAVGVAIVVVYLFVFYRGLGLLTLGSLAVFGIVYLGILAALSHFGLFALTLPGLAGVVLTTGSAADSSILVLERFREEIRMGRGVRAASVSGAKHGIMTSLDADAVQLVTALALFLFAIGSVKGFGLTLALGIACDVVTMFCFKAPALRLLALGTIERHPVFWGVNQDLAEAKRRQDAQAKKGGVRNA</sequence>
<dbReference type="Pfam" id="PF21760">
    <property type="entry name" value="SecD_1st"/>
    <property type="match status" value="1"/>
</dbReference>
<dbReference type="Gene3D" id="1.20.1640.10">
    <property type="entry name" value="Multidrug efflux transporter AcrB transmembrane domain"/>
    <property type="match status" value="1"/>
</dbReference>
<dbReference type="Proteomes" id="UP000198528">
    <property type="component" value="Unassembled WGS sequence"/>
</dbReference>
<evidence type="ECO:0000256" key="8">
    <source>
        <dbReference type="ARBA" id="ARBA00023136"/>
    </source>
</evidence>
<dbReference type="NCBIfam" id="TIGR00916">
    <property type="entry name" value="2A0604s01"/>
    <property type="match status" value="1"/>
</dbReference>